<organism evidence="1 2">
    <name type="scientific">Gimesia chilikensis</name>
    <dbReference type="NCBI Taxonomy" id="2605989"/>
    <lineage>
        <taxon>Bacteria</taxon>
        <taxon>Pseudomonadati</taxon>
        <taxon>Planctomycetota</taxon>
        <taxon>Planctomycetia</taxon>
        <taxon>Planctomycetales</taxon>
        <taxon>Planctomycetaceae</taxon>
        <taxon>Gimesia</taxon>
    </lineage>
</organism>
<name>A0A517WFT6_9PLAN</name>
<protein>
    <submittedName>
        <fullName evidence="1">Uncharacterized protein</fullName>
    </submittedName>
</protein>
<evidence type="ECO:0000313" key="2">
    <source>
        <dbReference type="Proteomes" id="UP000320722"/>
    </source>
</evidence>
<gene>
    <name evidence="1" type="ORF">V6x_38360</name>
</gene>
<dbReference type="Proteomes" id="UP000320722">
    <property type="component" value="Chromosome"/>
</dbReference>
<proteinExistence type="predicted"/>
<evidence type="ECO:0000313" key="1">
    <source>
        <dbReference type="EMBL" id="QDU04111.1"/>
    </source>
</evidence>
<accession>A0A517WFT6</accession>
<reference evidence="1 2" key="1">
    <citation type="submission" date="2019-02" db="EMBL/GenBank/DDBJ databases">
        <title>Deep-cultivation of Planctomycetes and their phenomic and genomic characterization uncovers novel biology.</title>
        <authorList>
            <person name="Wiegand S."/>
            <person name="Jogler M."/>
            <person name="Boedeker C."/>
            <person name="Pinto D."/>
            <person name="Vollmers J."/>
            <person name="Rivas-Marin E."/>
            <person name="Kohn T."/>
            <person name="Peeters S.H."/>
            <person name="Heuer A."/>
            <person name="Rast P."/>
            <person name="Oberbeckmann S."/>
            <person name="Bunk B."/>
            <person name="Jeske O."/>
            <person name="Meyerdierks A."/>
            <person name="Storesund J.E."/>
            <person name="Kallscheuer N."/>
            <person name="Luecker S."/>
            <person name="Lage O.M."/>
            <person name="Pohl T."/>
            <person name="Merkel B.J."/>
            <person name="Hornburger P."/>
            <person name="Mueller R.-W."/>
            <person name="Bruemmer F."/>
            <person name="Labrenz M."/>
            <person name="Spormann A.M."/>
            <person name="Op den Camp H."/>
            <person name="Overmann J."/>
            <person name="Amann R."/>
            <person name="Jetten M.S.M."/>
            <person name="Mascher T."/>
            <person name="Medema M.H."/>
            <person name="Devos D.P."/>
            <person name="Kaster A.-K."/>
            <person name="Ovreas L."/>
            <person name="Rohde M."/>
            <person name="Galperin M.Y."/>
            <person name="Jogler C."/>
        </authorList>
    </citation>
    <scope>NUCLEOTIDE SEQUENCE [LARGE SCALE GENOMIC DNA]</scope>
    <source>
        <strain evidence="1 2">V6</strain>
    </source>
</reference>
<dbReference type="AlphaFoldDB" id="A0A517WFT6"/>
<sequence>MSTFMLSRNGMDQEACYGFRKTEQCFRESNVLTRFWCVNLIVCNVCILRETLLL</sequence>
<dbReference type="EMBL" id="CP036347">
    <property type="protein sequence ID" value="QDU04111.1"/>
    <property type="molecule type" value="Genomic_DNA"/>
</dbReference>